<evidence type="ECO:0000256" key="1">
    <source>
        <dbReference type="SAM" id="MobiDB-lite"/>
    </source>
</evidence>
<dbReference type="InterPro" id="IPR036047">
    <property type="entry name" value="F-box-like_dom_sf"/>
</dbReference>
<sequence length="849" mass="94754">MSDEESSEDEVVVDEVVRSDQGMITEPQVENDLVDDTVEDEDSENSRNSEDEDGDADVVSQSSKLSWSQASDLDKHGWTGLIHNDPHDTDSMREWEEEQSYDPTKVKIESLQWIDRCRCLGFNPEAQGITKAFISGRGRYTDLGEFAVERPGSDPNDTKDTQHYCYHSWDSGEEVAFPFHEACYDILARSLGYTHSRDIDKDLMYSVMAQNSAGDKGGLEVDYGSTRGGEQFWESRSGEEYLVCDPGPTTGLQNVLQSMLPAKLFDNDSTPLEFSHKVHQDPLSILPYDVLHGVFEYMSLKDTLSLMQASWYVFTSTREPAFWKQMMVLQIFPWFWESRTLLTDTIYPPDFDFKGLVLWLDKATTPEFGLAGPLKGIANRRRIWNVCQELVTYYIEKIFPVEIIEPNDEDVKAILDGARSLHMPAFMHPQPESTSTVHAQLIQSWGEIAHRTSDLDTYWTEDGALVGIALTFGSEQRVFGSTTKHKCHSLHIPSRNWITEIRVGINEVDLSNENWSNPWHEQGTGIRDIIAIRRISITLASGKTKTMSWHNRATAERSLSVLPGMHLIGLTGRTAPSGVITHLGLLQAPAPSFPSSSCSLSPKCPSAQLRLWACTSIRAPHNGAMHPIWSHPTLTVHDLPPSVPPTLFPADILPHQALLWAQRPAEYQSLMRISVLQIPIPTGIAPDGTLRTTPDIVAIRPGHNWTFGTPSHIGIQGPVPAQDPAWNSASSAHDLPTPRSLHEKFKPFDDAFTQHFAIDGPGGEVVTEVHVSEDVRAFKLRTNREREGHFGAQNVGGGWAVKKAEEGELVVGLTACFGEASGYGHVARRYSHWRLTEMGVLTVRIDGGR</sequence>
<feature type="compositionally biased region" description="Low complexity" evidence="1">
    <location>
        <begin position="57"/>
        <end position="70"/>
    </location>
</feature>
<feature type="region of interest" description="Disordered" evidence="1">
    <location>
        <begin position="1"/>
        <end position="70"/>
    </location>
</feature>
<feature type="compositionally biased region" description="Acidic residues" evidence="1">
    <location>
        <begin position="1"/>
        <end position="13"/>
    </location>
</feature>
<protein>
    <recommendedName>
        <fullName evidence="2">F-box domain-containing protein</fullName>
    </recommendedName>
</protein>
<proteinExistence type="predicted"/>
<dbReference type="SUPFAM" id="SSF81383">
    <property type="entry name" value="F-box domain"/>
    <property type="match status" value="1"/>
</dbReference>
<accession>A0A6A5ZZA1</accession>
<organism evidence="3 4">
    <name type="scientific">Dothidotthia symphoricarpi CBS 119687</name>
    <dbReference type="NCBI Taxonomy" id="1392245"/>
    <lineage>
        <taxon>Eukaryota</taxon>
        <taxon>Fungi</taxon>
        <taxon>Dikarya</taxon>
        <taxon>Ascomycota</taxon>
        <taxon>Pezizomycotina</taxon>
        <taxon>Dothideomycetes</taxon>
        <taxon>Pleosporomycetidae</taxon>
        <taxon>Pleosporales</taxon>
        <taxon>Dothidotthiaceae</taxon>
        <taxon>Dothidotthia</taxon>
    </lineage>
</organism>
<dbReference type="OrthoDB" id="9984533at2759"/>
<dbReference type="GeneID" id="54411353"/>
<dbReference type="InterPro" id="IPR001810">
    <property type="entry name" value="F-box_dom"/>
</dbReference>
<feature type="compositionally biased region" description="Acidic residues" evidence="1">
    <location>
        <begin position="32"/>
        <end position="43"/>
    </location>
</feature>
<evidence type="ECO:0000313" key="4">
    <source>
        <dbReference type="Proteomes" id="UP000799771"/>
    </source>
</evidence>
<dbReference type="EMBL" id="ML977519">
    <property type="protein sequence ID" value="KAF2124355.1"/>
    <property type="molecule type" value="Genomic_DNA"/>
</dbReference>
<dbReference type="AlphaFoldDB" id="A0A6A5ZZA1"/>
<keyword evidence="4" id="KW-1185">Reference proteome</keyword>
<evidence type="ECO:0000313" key="3">
    <source>
        <dbReference type="EMBL" id="KAF2124355.1"/>
    </source>
</evidence>
<dbReference type="Proteomes" id="UP000799771">
    <property type="component" value="Unassembled WGS sequence"/>
</dbReference>
<evidence type="ECO:0000259" key="2">
    <source>
        <dbReference type="PROSITE" id="PS50181"/>
    </source>
</evidence>
<dbReference type="PROSITE" id="PS50181">
    <property type="entry name" value="FBOX"/>
    <property type="match status" value="1"/>
</dbReference>
<feature type="domain" description="F-box" evidence="2">
    <location>
        <begin position="280"/>
        <end position="326"/>
    </location>
</feature>
<reference evidence="3" key="1">
    <citation type="journal article" date="2020" name="Stud. Mycol.">
        <title>101 Dothideomycetes genomes: a test case for predicting lifestyles and emergence of pathogens.</title>
        <authorList>
            <person name="Haridas S."/>
            <person name="Albert R."/>
            <person name="Binder M."/>
            <person name="Bloem J."/>
            <person name="Labutti K."/>
            <person name="Salamov A."/>
            <person name="Andreopoulos B."/>
            <person name="Baker S."/>
            <person name="Barry K."/>
            <person name="Bills G."/>
            <person name="Bluhm B."/>
            <person name="Cannon C."/>
            <person name="Castanera R."/>
            <person name="Culley D."/>
            <person name="Daum C."/>
            <person name="Ezra D."/>
            <person name="Gonzalez J."/>
            <person name="Henrissat B."/>
            <person name="Kuo A."/>
            <person name="Liang C."/>
            <person name="Lipzen A."/>
            <person name="Lutzoni F."/>
            <person name="Magnuson J."/>
            <person name="Mondo S."/>
            <person name="Nolan M."/>
            <person name="Ohm R."/>
            <person name="Pangilinan J."/>
            <person name="Park H.-J."/>
            <person name="Ramirez L."/>
            <person name="Alfaro M."/>
            <person name="Sun H."/>
            <person name="Tritt A."/>
            <person name="Yoshinaga Y."/>
            <person name="Zwiers L.-H."/>
            <person name="Turgeon B."/>
            <person name="Goodwin S."/>
            <person name="Spatafora J."/>
            <person name="Crous P."/>
            <person name="Grigoriev I."/>
        </authorList>
    </citation>
    <scope>NUCLEOTIDE SEQUENCE</scope>
    <source>
        <strain evidence="3">CBS 119687</strain>
    </source>
</reference>
<name>A0A6A5ZZA1_9PLEO</name>
<gene>
    <name evidence="3" type="ORF">P153DRAFT_390389</name>
</gene>
<dbReference type="RefSeq" id="XP_033518748.1">
    <property type="nucleotide sequence ID" value="XM_033670921.1"/>
</dbReference>